<comment type="caution">
    <text evidence="1">The sequence shown here is derived from an EMBL/GenBank/DDBJ whole genome shotgun (WGS) entry which is preliminary data.</text>
</comment>
<name>A0ABD0LLD2_9CAEN</name>
<dbReference type="AlphaFoldDB" id="A0ABD0LLD2"/>
<gene>
    <name evidence="1" type="ORF">BaRGS_00008684</name>
</gene>
<feature type="non-terminal residue" evidence="1">
    <location>
        <position position="93"/>
    </location>
</feature>
<accession>A0ABD0LLD2</accession>
<sequence length="93" mass="10389">CTLGNRSFKTTTDARLFDSVLPREKPPFRRVYQQTDSQVISLALLVSFTDLTYSVSLLYDLTLKLIPFCCLNFVQDFPASGTDITDLVSAVSC</sequence>
<evidence type="ECO:0000313" key="2">
    <source>
        <dbReference type="Proteomes" id="UP001519460"/>
    </source>
</evidence>
<dbReference type="EMBL" id="JACVVK020000039">
    <property type="protein sequence ID" value="KAK7500137.1"/>
    <property type="molecule type" value="Genomic_DNA"/>
</dbReference>
<dbReference type="Proteomes" id="UP001519460">
    <property type="component" value="Unassembled WGS sequence"/>
</dbReference>
<evidence type="ECO:0000313" key="1">
    <source>
        <dbReference type="EMBL" id="KAK7500137.1"/>
    </source>
</evidence>
<proteinExistence type="predicted"/>
<protein>
    <submittedName>
        <fullName evidence="1">Uncharacterized protein</fullName>
    </submittedName>
</protein>
<keyword evidence="2" id="KW-1185">Reference proteome</keyword>
<reference evidence="1 2" key="1">
    <citation type="journal article" date="2023" name="Sci. Data">
        <title>Genome assembly of the Korean intertidal mud-creeper Batillaria attramentaria.</title>
        <authorList>
            <person name="Patra A.K."/>
            <person name="Ho P.T."/>
            <person name="Jun S."/>
            <person name="Lee S.J."/>
            <person name="Kim Y."/>
            <person name="Won Y.J."/>
        </authorList>
    </citation>
    <scope>NUCLEOTIDE SEQUENCE [LARGE SCALE GENOMIC DNA]</scope>
    <source>
        <strain evidence="1">Wonlab-2016</strain>
    </source>
</reference>
<feature type="non-terminal residue" evidence="1">
    <location>
        <position position="1"/>
    </location>
</feature>
<organism evidence="1 2">
    <name type="scientific">Batillaria attramentaria</name>
    <dbReference type="NCBI Taxonomy" id="370345"/>
    <lineage>
        <taxon>Eukaryota</taxon>
        <taxon>Metazoa</taxon>
        <taxon>Spiralia</taxon>
        <taxon>Lophotrochozoa</taxon>
        <taxon>Mollusca</taxon>
        <taxon>Gastropoda</taxon>
        <taxon>Caenogastropoda</taxon>
        <taxon>Sorbeoconcha</taxon>
        <taxon>Cerithioidea</taxon>
        <taxon>Batillariidae</taxon>
        <taxon>Batillaria</taxon>
    </lineage>
</organism>